<dbReference type="SUPFAM" id="SSF56784">
    <property type="entry name" value="HAD-like"/>
    <property type="match status" value="1"/>
</dbReference>
<comment type="catalytic activity">
    <reaction evidence="4">
        <text>alpha,alpha-trehalose 6-phosphate + H2O = alpha,alpha-trehalose + phosphate</text>
        <dbReference type="Rhea" id="RHEA:23420"/>
        <dbReference type="ChEBI" id="CHEBI:15377"/>
        <dbReference type="ChEBI" id="CHEBI:16551"/>
        <dbReference type="ChEBI" id="CHEBI:43474"/>
        <dbReference type="ChEBI" id="CHEBI:58429"/>
        <dbReference type="EC" id="3.1.3.12"/>
    </reaction>
</comment>
<dbReference type="UniPathway" id="UPA00299"/>
<comment type="function">
    <text evidence="4">Removes the phosphate from trehalose 6-phosphate to produce free trehalose.</text>
</comment>
<gene>
    <name evidence="5" type="ORF">C882_4515</name>
</gene>
<dbReference type="GO" id="GO:0005992">
    <property type="term" value="P:trehalose biosynthetic process"/>
    <property type="evidence" value="ECO:0007669"/>
    <property type="project" value="UniProtKB-UniPathway"/>
</dbReference>
<keyword evidence="3 4" id="KW-0378">Hydrolase</keyword>
<comment type="pathway">
    <text evidence="1 4">Glycan biosynthesis; trehalose biosynthesis.</text>
</comment>
<dbReference type="InterPro" id="IPR044651">
    <property type="entry name" value="OTSB-like"/>
</dbReference>
<dbReference type="InterPro" id="IPR023214">
    <property type="entry name" value="HAD_sf"/>
</dbReference>
<comment type="similarity">
    <text evidence="2 4">Belongs to the trehalose phosphatase family.</text>
</comment>
<name>K9HQ41_9PROT</name>
<dbReference type="Proteomes" id="UP000009881">
    <property type="component" value="Unassembled WGS sequence"/>
</dbReference>
<dbReference type="Pfam" id="PF02358">
    <property type="entry name" value="Trehalose_PPase"/>
    <property type="match status" value="1"/>
</dbReference>
<keyword evidence="4" id="KW-0479">Metal-binding</keyword>
<evidence type="ECO:0000313" key="6">
    <source>
        <dbReference type="Proteomes" id="UP000009881"/>
    </source>
</evidence>
<accession>K9HQ41</accession>
<dbReference type="Gene3D" id="3.40.50.1000">
    <property type="entry name" value="HAD superfamily/HAD-like"/>
    <property type="match status" value="1"/>
</dbReference>
<comment type="caution">
    <text evidence="5">The sequence shown here is derived from an EMBL/GenBank/DDBJ whole genome shotgun (WGS) entry which is preliminary data.</text>
</comment>
<reference evidence="5 6" key="1">
    <citation type="journal article" date="2013" name="Genome Announc.">
        <title>Draft Genome Sequence of an Alphaproteobacterium, Caenispirillum salinarum AK4(T), Isolated from a Solar Saltern.</title>
        <authorList>
            <person name="Khatri I."/>
            <person name="Singh A."/>
            <person name="Korpole S."/>
            <person name="Pinnaka A.K."/>
            <person name="Subramanian S."/>
        </authorList>
    </citation>
    <scope>NUCLEOTIDE SEQUENCE [LARGE SCALE GENOMIC DNA]</scope>
    <source>
        <strain evidence="5 6">AK4</strain>
    </source>
</reference>
<dbReference type="EC" id="3.1.3.12" evidence="4"/>
<protein>
    <recommendedName>
        <fullName evidence="4">Trehalose 6-phosphate phosphatase</fullName>
        <ecNumber evidence="4">3.1.3.12</ecNumber>
    </recommendedName>
</protein>
<dbReference type="PANTHER" id="PTHR43768">
    <property type="entry name" value="TREHALOSE 6-PHOSPHATE PHOSPHATASE"/>
    <property type="match status" value="1"/>
</dbReference>
<dbReference type="GO" id="GO:0004805">
    <property type="term" value="F:trehalose-phosphatase activity"/>
    <property type="evidence" value="ECO:0007669"/>
    <property type="project" value="UniProtKB-EC"/>
</dbReference>
<dbReference type="InterPro" id="IPR003337">
    <property type="entry name" value="Trehalose_PPase"/>
</dbReference>
<dbReference type="EMBL" id="ANHY01000008">
    <property type="protein sequence ID" value="EKV30556.1"/>
    <property type="molecule type" value="Genomic_DNA"/>
</dbReference>
<dbReference type="Gene3D" id="3.30.70.1020">
    <property type="entry name" value="Trehalose-6-phosphate phosphatase related protein, domain 2"/>
    <property type="match status" value="1"/>
</dbReference>
<evidence type="ECO:0000256" key="3">
    <source>
        <dbReference type="ARBA" id="ARBA00022801"/>
    </source>
</evidence>
<dbReference type="PANTHER" id="PTHR43768:SF3">
    <property type="entry name" value="TREHALOSE 6-PHOSPHATE PHOSPHATASE"/>
    <property type="match status" value="1"/>
</dbReference>
<evidence type="ECO:0000256" key="2">
    <source>
        <dbReference type="ARBA" id="ARBA00008770"/>
    </source>
</evidence>
<keyword evidence="4" id="KW-0460">Magnesium</keyword>
<evidence type="ECO:0000313" key="5">
    <source>
        <dbReference type="EMBL" id="EKV30556.1"/>
    </source>
</evidence>
<dbReference type="InterPro" id="IPR036412">
    <property type="entry name" value="HAD-like_sf"/>
</dbReference>
<dbReference type="NCBIfam" id="TIGR01484">
    <property type="entry name" value="HAD-SF-IIB"/>
    <property type="match status" value="1"/>
</dbReference>
<keyword evidence="6" id="KW-1185">Reference proteome</keyword>
<dbReference type="InterPro" id="IPR006379">
    <property type="entry name" value="HAD-SF_hydro_IIB"/>
</dbReference>
<dbReference type="eggNOG" id="COG1877">
    <property type="taxonomic scope" value="Bacteria"/>
</dbReference>
<evidence type="ECO:0000256" key="1">
    <source>
        <dbReference type="ARBA" id="ARBA00005199"/>
    </source>
</evidence>
<proteinExistence type="inferred from homology"/>
<comment type="cofactor">
    <cofactor evidence="4">
        <name>Mg(2+)</name>
        <dbReference type="ChEBI" id="CHEBI:18420"/>
    </cofactor>
</comment>
<sequence length="278" mass="30493">MSDETAFTHKPVSEVPHALSDFDAVRRALGGRKPALFLDYDGTLTGIVPRPEDAVLTDDARAIVKRVADALPTAVVSGRDRPDVEALVGIDGLIYAGSHGFDVELPEGGHLEPPVAGDWTETLDACEARLHEGLDPIKGALVERKKFSIAAHYRLVSDADYPKFREVLDRVEESFPDLKEKTGKKVFELQPNIDWHKGKCVLWLMRALKLDRPDVAPIFLGDDVTDEDAFRALQTVGGGFGVVVSEPEDDATDRRTAAAFRVSDPKEVLMLLQRLAGE</sequence>
<dbReference type="PATRIC" id="fig|1238182.3.peg.2178"/>
<dbReference type="OrthoDB" id="9814913at2"/>
<dbReference type="NCBIfam" id="TIGR00685">
    <property type="entry name" value="T6PP"/>
    <property type="match status" value="1"/>
</dbReference>
<evidence type="ECO:0000256" key="4">
    <source>
        <dbReference type="RuleBase" id="RU361117"/>
    </source>
</evidence>
<dbReference type="STRING" id="1238182.C882_4515"/>
<dbReference type="AlphaFoldDB" id="K9HQ41"/>
<dbReference type="RefSeq" id="WP_009540623.1">
    <property type="nucleotide sequence ID" value="NZ_ANHY01000008.1"/>
</dbReference>
<dbReference type="GO" id="GO:0046872">
    <property type="term" value="F:metal ion binding"/>
    <property type="evidence" value="ECO:0007669"/>
    <property type="project" value="UniProtKB-KW"/>
</dbReference>
<organism evidence="5 6">
    <name type="scientific">Caenispirillum salinarum AK4</name>
    <dbReference type="NCBI Taxonomy" id="1238182"/>
    <lineage>
        <taxon>Bacteria</taxon>
        <taxon>Pseudomonadati</taxon>
        <taxon>Pseudomonadota</taxon>
        <taxon>Alphaproteobacteria</taxon>
        <taxon>Rhodospirillales</taxon>
        <taxon>Novispirillaceae</taxon>
        <taxon>Caenispirillum</taxon>
    </lineage>
</organism>